<dbReference type="PRINTS" id="PR00039">
    <property type="entry name" value="HTHLYSR"/>
</dbReference>
<dbReference type="Gene3D" id="1.10.10.10">
    <property type="entry name" value="Winged helix-like DNA-binding domain superfamily/Winged helix DNA-binding domain"/>
    <property type="match status" value="1"/>
</dbReference>
<organism evidence="6 7">
    <name type="scientific">Cryptosporangium aurantiacum</name>
    <dbReference type="NCBI Taxonomy" id="134849"/>
    <lineage>
        <taxon>Bacteria</taxon>
        <taxon>Bacillati</taxon>
        <taxon>Actinomycetota</taxon>
        <taxon>Actinomycetes</taxon>
        <taxon>Cryptosporangiales</taxon>
        <taxon>Cryptosporangiaceae</taxon>
        <taxon>Cryptosporangium</taxon>
    </lineage>
</organism>
<proteinExistence type="inferred from homology"/>
<dbReference type="InterPro" id="IPR036388">
    <property type="entry name" value="WH-like_DNA-bd_sf"/>
</dbReference>
<accession>A0A1M7RM89</accession>
<evidence type="ECO:0000256" key="1">
    <source>
        <dbReference type="ARBA" id="ARBA00009437"/>
    </source>
</evidence>
<comment type="similarity">
    <text evidence="1">Belongs to the LysR transcriptional regulatory family.</text>
</comment>
<dbReference type="InterPro" id="IPR036390">
    <property type="entry name" value="WH_DNA-bd_sf"/>
</dbReference>
<dbReference type="GO" id="GO:0003700">
    <property type="term" value="F:DNA-binding transcription factor activity"/>
    <property type="evidence" value="ECO:0007669"/>
    <property type="project" value="InterPro"/>
</dbReference>
<dbReference type="CDD" id="cd08414">
    <property type="entry name" value="PBP2_LTTR_aromatics_like"/>
    <property type="match status" value="1"/>
</dbReference>
<evidence type="ECO:0000313" key="7">
    <source>
        <dbReference type="Proteomes" id="UP000184440"/>
    </source>
</evidence>
<dbReference type="GO" id="GO:0003677">
    <property type="term" value="F:DNA binding"/>
    <property type="evidence" value="ECO:0007669"/>
    <property type="project" value="UniProtKB-KW"/>
</dbReference>
<dbReference type="FunFam" id="1.10.10.10:FF:000001">
    <property type="entry name" value="LysR family transcriptional regulator"/>
    <property type="match status" value="1"/>
</dbReference>
<name>A0A1M7RM89_9ACTN</name>
<sequence>MELRQLQYFITTAQELHFGRAARSMHITQPSLTQQIQRLEADLGVRLFDRNSHHVQLTEAGEVLLVKAQRVIRQARKAEQAAQHSDRRDACRGSARPLHIGFNCPAATRLLPRALRAFWRRYPEADVVLHDLWTAQQVDAVLTGDLDLGFVFGPVRDTGLRTRVVLREPLVALLPAGHRLAEGSLVSMSALAREPQVFFDRELSPAVHNQVHRTARNVGANPDIRHAVSHPSAIPVMVAAGHAVALASAARAARSSSPGVVTRGLAGEGVTVDVVMVWRSEAGSGLLDTMIDAVDAVTDRRDAA</sequence>
<dbReference type="SUPFAM" id="SSF53850">
    <property type="entry name" value="Periplasmic binding protein-like II"/>
    <property type="match status" value="1"/>
</dbReference>
<protein>
    <submittedName>
        <fullName evidence="6">Transcriptional regulator, LysR family</fullName>
    </submittedName>
</protein>
<evidence type="ECO:0000313" key="6">
    <source>
        <dbReference type="EMBL" id="SHN47309.1"/>
    </source>
</evidence>
<evidence type="ECO:0000256" key="2">
    <source>
        <dbReference type="ARBA" id="ARBA00023015"/>
    </source>
</evidence>
<keyword evidence="7" id="KW-1185">Reference proteome</keyword>
<reference evidence="6 7" key="1">
    <citation type="submission" date="2016-11" db="EMBL/GenBank/DDBJ databases">
        <authorList>
            <person name="Jaros S."/>
            <person name="Januszkiewicz K."/>
            <person name="Wedrychowicz H."/>
        </authorList>
    </citation>
    <scope>NUCLEOTIDE SEQUENCE [LARGE SCALE GENOMIC DNA]</scope>
    <source>
        <strain evidence="6 7">DSM 46144</strain>
    </source>
</reference>
<dbReference type="OrthoDB" id="3176554at2"/>
<dbReference type="EMBL" id="FRCS01000022">
    <property type="protein sequence ID" value="SHN47309.1"/>
    <property type="molecule type" value="Genomic_DNA"/>
</dbReference>
<dbReference type="Pfam" id="PF00126">
    <property type="entry name" value="HTH_1"/>
    <property type="match status" value="1"/>
</dbReference>
<dbReference type="STRING" id="134849.SAMN05443668_12247"/>
<feature type="domain" description="HTH lysR-type" evidence="5">
    <location>
        <begin position="1"/>
        <end position="58"/>
    </location>
</feature>
<dbReference type="Gene3D" id="3.40.190.10">
    <property type="entry name" value="Periplasmic binding protein-like II"/>
    <property type="match status" value="2"/>
</dbReference>
<keyword evidence="4" id="KW-0804">Transcription</keyword>
<dbReference type="PANTHER" id="PTHR30346">
    <property type="entry name" value="TRANSCRIPTIONAL DUAL REGULATOR HCAR-RELATED"/>
    <property type="match status" value="1"/>
</dbReference>
<dbReference type="PROSITE" id="PS50931">
    <property type="entry name" value="HTH_LYSR"/>
    <property type="match status" value="1"/>
</dbReference>
<evidence type="ECO:0000256" key="4">
    <source>
        <dbReference type="ARBA" id="ARBA00023163"/>
    </source>
</evidence>
<dbReference type="AlphaFoldDB" id="A0A1M7RM89"/>
<dbReference type="RefSeq" id="WP_073265037.1">
    <property type="nucleotide sequence ID" value="NZ_FRCS01000022.1"/>
</dbReference>
<keyword evidence="2" id="KW-0805">Transcription regulation</keyword>
<dbReference type="Proteomes" id="UP000184440">
    <property type="component" value="Unassembled WGS sequence"/>
</dbReference>
<keyword evidence="3" id="KW-0238">DNA-binding</keyword>
<gene>
    <name evidence="6" type="ORF">SAMN05443668_12247</name>
</gene>
<dbReference type="Pfam" id="PF03466">
    <property type="entry name" value="LysR_substrate"/>
    <property type="match status" value="1"/>
</dbReference>
<evidence type="ECO:0000256" key="3">
    <source>
        <dbReference type="ARBA" id="ARBA00023125"/>
    </source>
</evidence>
<dbReference type="GO" id="GO:0032993">
    <property type="term" value="C:protein-DNA complex"/>
    <property type="evidence" value="ECO:0007669"/>
    <property type="project" value="TreeGrafter"/>
</dbReference>
<dbReference type="InterPro" id="IPR005119">
    <property type="entry name" value="LysR_subst-bd"/>
</dbReference>
<dbReference type="InterPro" id="IPR000847">
    <property type="entry name" value="LysR_HTH_N"/>
</dbReference>
<evidence type="ECO:0000259" key="5">
    <source>
        <dbReference type="PROSITE" id="PS50931"/>
    </source>
</evidence>
<dbReference type="SUPFAM" id="SSF46785">
    <property type="entry name" value="Winged helix' DNA-binding domain"/>
    <property type="match status" value="1"/>
</dbReference>
<dbReference type="PANTHER" id="PTHR30346:SF0">
    <property type="entry name" value="HCA OPERON TRANSCRIPTIONAL ACTIVATOR HCAR"/>
    <property type="match status" value="1"/>
</dbReference>